<feature type="transmembrane region" description="Helical" evidence="5">
    <location>
        <begin position="42"/>
        <end position="66"/>
    </location>
</feature>
<keyword evidence="2 5" id="KW-0812">Transmembrane</keyword>
<dbReference type="InterPro" id="IPR008253">
    <property type="entry name" value="Marvel"/>
</dbReference>
<feature type="transmembrane region" description="Helical" evidence="5">
    <location>
        <begin position="138"/>
        <end position="164"/>
    </location>
</feature>
<protein>
    <recommendedName>
        <fullName evidence="6">MARVEL domain-containing protein</fullName>
    </recommendedName>
</protein>
<dbReference type="OrthoDB" id="2017497at2759"/>
<dbReference type="STRING" id="97331.A0A437ADR5"/>
<reference evidence="7 8" key="1">
    <citation type="submission" date="2019-01" db="EMBL/GenBank/DDBJ databases">
        <title>Intercellular communication is required for trap formation in the nematode-trapping fungus Duddingtonia flagrans.</title>
        <authorList>
            <person name="Youssar L."/>
            <person name="Wernet V."/>
            <person name="Hensel N."/>
            <person name="Hildebrandt H.-G."/>
            <person name="Fischer R."/>
        </authorList>
    </citation>
    <scope>NUCLEOTIDE SEQUENCE [LARGE SCALE GENOMIC DNA]</scope>
    <source>
        <strain evidence="7 8">CBS H-5679</strain>
    </source>
</reference>
<dbReference type="PANTHER" id="PTHR28165:SF2">
    <property type="entry name" value="MARVEL DOMAIN-CONTAINING PROTEIN"/>
    <property type="match status" value="1"/>
</dbReference>
<evidence type="ECO:0000256" key="5">
    <source>
        <dbReference type="SAM" id="Phobius"/>
    </source>
</evidence>
<comment type="subcellular location">
    <subcellularLocation>
        <location evidence="1">Membrane</location>
        <topology evidence="1">Multi-pass membrane protein</topology>
    </subcellularLocation>
</comment>
<proteinExistence type="predicted"/>
<dbReference type="EMBL" id="SAEB01000003">
    <property type="protein sequence ID" value="RVD88937.1"/>
    <property type="molecule type" value="Genomic_DNA"/>
</dbReference>
<evidence type="ECO:0000256" key="3">
    <source>
        <dbReference type="ARBA" id="ARBA00022989"/>
    </source>
</evidence>
<dbReference type="GeneID" id="93585412"/>
<dbReference type="GO" id="GO:0070941">
    <property type="term" value="P:eisosome assembly"/>
    <property type="evidence" value="ECO:0007669"/>
    <property type="project" value="TreeGrafter"/>
</dbReference>
<evidence type="ECO:0000313" key="7">
    <source>
        <dbReference type="EMBL" id="RVD88937.1"/>
    </source>
</evidence>
<accession>A0A437ADR5</accession>
<dbReference type="Pfam" id="PF01284">
    <property type="entry name" value="MARVEL"/>
    <property type="match status" value="1"/>
</dbReference>
<dbReference type="GO" id="GO:0005886">
    <property type="term" value="C:plasma membrane"/>
    <property type="evidence" value="ECO:0007669"/>
    <property type="project" value="TreeGrafter"/>
</dbReference>
<feature type="transmembrane region" description="Helical" evidence="5">
    <location>
        <begin position="7"/>
        <end position="30"/>
    </location>
</feature>
<dbReference type="Proteomes" id="UP000283090">
    <property type="component" value="Unassembled WGS sequence"/>
</dbReference>
<keyword evidence="8" id="KW-1185">Reference proteome</keyword>
<evidence type="ECO:0000259" key="6">
    <source>
        <dbReference type="Pfam" id="PF01284"/>
    </source>
</evidence>
<evidence type="ECO:0000256" key="4">
    <source>
        <dbReference type="ARBA" id="ARBA00023136"/>
    </source>
</evidence>
<dbReference type="PANTHER" id="PTHR28165">
    <property type="entry name" value="NON-CLASSICAL EXPORT PROTEIN 2-RELATED"/>
    <property type="match status" value="1"/>
</dbReference>
<dbReference type="GO" id="GO:0072659">
    <property type="term" value="P:protein localization to plasma membrane"/>
    <property type="evidence" value="ECO:0007669"/>
    <property type="project" value="TreeGrafter"/>
</dbReference>
<feature type="transmembrane region" description="Helical" evidence="5">
    <location>
        <begin position="78"/>
        <end position="98"/>
    </location>
</feature>
<evidence type="ECO:0000256" key="1">
    <source>
        <dbReference type="ARBA" id="ARBA00004141"/>
    </source>
</evidence>
<sequence length="175" mass="18973">MNPCLTVLLRFTQLIFSAIILSLSVVLMLGQRAGDSPVVTKFSIFLGSFGLFMAIFGVFSQIFSVLRQSKIVGSLDFVVALVQFAGGVATAVSLGPGINSCSNKLWRETNALVNGGYIVVNGQNFVYRNTPFESRCQMAFAITTFEFLIGMTFVISGVAMILAAQRKKAPQPAKW</sequence>
<name>A0A437ADR5_ARTFL</name>
<keyword evidence="4 5" id="KW-0472">Membrane</keyword>
<dbReference type="InterPro" id="IPR052649">
    <property type="entry name" value="NCE102-like"/>
</dbReference>
<comment type="caution">
    <text evidence="7">The sequence shown here is derived from an EMBL/GenBank/DDBJ whole genome shotgun (WGS) entry which is preliminary data.</text>
</comment>
<dbReference type="GO" id="GO:0032126">
    <property type="term" value="C:eisosome"/>
    <property type="evidence" value="ECO:0007669"/>
    <property type="project" value="TreeGrafter"/>
</dbReference>
<feature type="domain" description="MARVEL" evidence="6">
    <location>
        <begin position="6"/>
        <end position="156"/>
    </location>
</feature>
<dbReference type="VEuPathDB" id="FungiDB:DFL_003101"/>
<dbReference type="AlphaFoldDB" id="A0A437ADR5"/>
<organism evidence="7 8">
    <name type="scientific">Arthrobotrys flagrans</name>
    <name type="common">Nematode-trapping fungus</name>
    <name type="synonym">Trichothecium flagrans</name>
    <dbReference type="NCBI Taxonomy" id="97331"/>
    <lineage>
        <taxon>Eukaryota</taxon>
        <taxon>Fungi</taxon>
        <taxon>Dikarya</taxon>
        <taxon>Ascomycota</taxon>
        <taxon>Pezizomycotina</taxon>
        <taxon>Orbiliomycetes</taxon>
        <taxon>Orbiliales</taxon>
        <taxon>Orbiliaceae</taxon>
        <taxon>Arthrobotrys</taxon>
    </lineage>
</organism>
<gene>
    <name evidence="7" type="ORF">DFL_003101</name>
</gene>
<evidence type="ECO:0000256" key="2">
    <source>
        <dbReference type="ARBA" id="ARBA00022692"/>
    </source>
</evidence>
<evidence type="ECO:0000313" key="8">
    <source>
        <dbReference type="Proteomes" id="UP000283090"/>
    </source>
</evidence>
<dbReference type="RefSeq" id="XP_067494481.1">
    <property type="nucleotide sequence ID" value="XM_067631991.1"/>
</dbReference>
<keyword evidence="3 5" id="KW-1133">Transmembrane helix</keyword>